<feature type="non-terminal residue" evidence="2">
    <location>
        <position position="390"/>
    </location>
</feature>
<protein>
    <submittedName>
        <fullName evidence="2">Uncharacterized protein</fullName>
    </submittedName>
</protein>
<feature type="compositionally biased region" description="Low complexity" evidence="1">
    <location>
        <begin position="368"/>
        <end position="378"/>
    </location>
</feature>
<feature type="compositionally biased region" description="Low complexity" evidence="1">
    <location>
        <begin position="297"/>
        <end position="306"/>
    </location>
</feature>
<gene>
    <name evidence="2" type="ORF">FOMPIDRAFT_1056782</name>
</gene>
<name>S8DHR5_FOMSC</name>
<feature type="compositionally biased region" description="Basic and acidic residues" evidence="1">
    <location>
        <begin position="329"/>
        <end position="347"/>
    </location>
</feature>
<proteinExistence type="predicted"/>
<evidence type="ECO:0000313" key="2">
    <source>
        <dbReference type="EMBL" id="EPS92527.1"/>
    </source>
</evidence>
<dbReference type="HOGENOM" id="CLU_708950_0_0_1"/>
<organism evidence="2 3">
    <name type="scientific">Fomitopsis schrenkii</name>
    <name type="common">Brown rot fungus</name>
    <dbReference type="NCBI Taxonomy" id="2126942"/>
    <lineage>
        <taxon>Eukaryota</taxon>
        <taxon>Fungi</taxon>
        <taxon>Dikarya</taxon>
        <taxon>Basidiomycota</taxon>
        <taxon>Agaricomycotina</taxon>
        <taxon>Agaricomycetes</taxon>
        <taxon>Polyporales</taxon>
        <taxon>Fomitopsis</taxon>
    </lineage>
</organism>
<feature type="region of interest" description="Disordered" evidence="1">
    <location>
        <begin position="173"/>
        <end position="208"/>
    </location>
</feature>
<keyword evidence="3" id="KW-1185">Reference proteome</keyword>
<dbReference type="AlphaFoldDB" id="S8DHR5"/>
<dbReference type="Proteomes" id="UP000015241">
    <property type="component" value="Unassembled WGS sequence"/>
</dbReference>
<dbReference type="InParanoid" id="S8DHR5"/>
<evidence type="ECO:0000256" key="1">
    <source>
        <dbReference type="SAM" id="MobiDB-lite"/>
    </source>
</evidence>
<feature type="compositionally biased region" description="Pro residues" evidence="1">
    <location>
        <begin position="177"/>
        <end position="192"/>
    </location>
</feature>
<accession>S8DHR5</accession>
<reference evidence="2 3" key="1">
    <citation type="journal article" date="2012" name="Science">
        <title>The Paleozoic origin of enzymatic lignin decomposition reconstructed from 31 fungal genomes.</title>
        <authorList>
            <person name="Floudas D."/>
            <person name="Binder M."/>
            <person name="Riley R."/>
            <person name="Barry K."/>
            <person name="Blanchette R.A."/>
            <person name="Henrissat B."/>
            <person name="Martinez A.T."/>
            <person name="Otillar R."/>
            <person name="Spatafora J.W."/>
            <person name="Yadav J.S."/>
            <person name="Aerts A."/>
            <person name="Benoit I."/>
            <person name="Boyd A."/>
            <person name="Carlson A."/>
            <person name="Copeland A."/>
            <person name="Coutinho P.M."/>
            <person name="de Vries R.P."/>
            <person name="Ferreira P."/>
            <person name="Findley K."/>
            <person name="Foster B."/>
            <person name="Gaskell J."/>
            <person name="Glotzer D."/>
            <person name="Gorecki P."/>
            <person name="Heitman J."/>
            <person name="Hesse C."/>
            <person name="Hori C."/>
            <person name="Igarashi K."/>
            <person name="Jurgens J.A."/>
            <person name="Kallen N."/>
            <person name="Kersten P."/>
            <person name="Kohler A."/>
            <person name="Kuees U."/>
            <person name="Kumar T.K.A."/>
            <person name="Kuo A."/>
            <person name="LaButti K."/>
            <person name="Larrondo L.F."/>
            <person name="Lindquist E."/>
            <person name="Ling A."/>
            <person name="Lombard V."/>
            <person name="Lucas S."/>
            <person name="Lundell T."/>
            <person name="Martin R."/>
            <person name="McLaughlin D.J."/>
            <person name="Morgenstern I."/>
            <person name="Morin E."/>
            <person name="Murat C."/>
            <person name="Nagy L.G."/>
            <person name="Nolan M."/>
            <person name="Ohm R.A."/>
            <person name="Patyshakuliyeva A."/>
            <person name="Rokas A."/>
            <person name="Ruiz-Duenas F.J."/>
            <person name="Sabat G."/>
            <person name="Salamov A."/>
            <person name="Samejima M."/>
            <person name="Schmutz J."/>
            <person name="Slot J.C."/>
            <person name="St John F."/>
            <person name="Stenlid J."/>
            <person name="Sun H."/>
            <person name="Sun S."/>
            <person name="Syed K."/>
            <person name="Tsang A."/>
            <person name="Wiebenga A."/>
            <person name="Young D."/>
            <person name="Pisabarro A."/>
            <person name="Eastwood D.C."/>
            <person name="Martin F."/>
            <person name="Cullen D."/>
            <person name="Grigoriev I.V."/>
            <person name="Hibbett D.S."/>
        </authorList>
    </citation>
    <scope>NUCLEOTIDE SEQUENCE</scope>
    <source>
        <strain evidence="3">FP-58527</strain>
    </source>
</reference>
<sequence length="390" mass="41928">MDSTRHAHYAQAAGLIPLQVVAPCVVPYAPATALAPVHSLLSNYMVRPYTYPRVCPPHRVISGAGPSIADTYRTFNNAMQGAVGFQVGDRANIGSNHVYHFEDVTLPIDGENLRFHRYALAQGAVANVPAGEIHADIRYAKWIIVHELASPQPDGHILVPGLTTHCDPNTGIAIPFQQPPVPPSPPLPPAPAPSRATNEPGRTPARLNTPLRNQAQSFMNNEGRSLPAISQCVEAIRQSEQQLPTIPANPPVTVPSMRIEDLVHDGPQDFVSADLAAFKPKGVVSPVPCLAYPTPSPTTSESSLPSSMPPLLTPDSSASDRSRLKKRTDRSETIRTDSEDSSMKDTTNESSCESWSSLEWNRGDVGDDSSLSNFSLDFSNEEASAATPAQ</sequence>
<dbReference type="EMBL" id="KE504505">
    <property type="protein sequence ID" value="EPS92527.1"/>
    <property type="molecule type" value="Genomic_DNA"/>
</dbReference>
<evidence type="ECO:0000313" key="3">
    <source>
        <dbReference type="Proteomes" id="UP000015241"/>
    </source>
</evidence>
<feature type="region of interest" description="Disordered" evidence="1">
    <location>
        <begin position="293"/>
        <end position="390"/>
    </location>
</feature>
<feature type="compositionally biased region" description="Low complexity" evidence="1">
    <location>
        <begin position="349"/>
        <end position="360"/>
    </location>
</feature>